<protein>
    <submittedName>
        <fullName evidence="1">Uncharacterized protein</fullName>
    </submittedName>
</protein>
<accession>A0A7D9DBV9</accession>
<reference evidence="1" key="1">
    <citation type="submission" date="2020-04" db="EMBL/GenBank/DDBJ databases">
        <authorList>
            <person name="Alioto T."/>
            <person name="Alioto T."/>
            <person name="Gomez Garrido J."/>
        </authorList>
    </citation>
    <scope>NUCLEOTIDE SEQUENCE</scope>
    <source>
        <strain evidence="1">A484AB</strain>
    </source>
</reference>
<sequence length="145" mass="16334">MESIKEHSGWVIKHVRGTIQNGPSIQTIEVSKNSEASCEDLVPLFHHLHESLEKIVKASLEEDANKDILKHGLEILSTDKTLRGAWCNINGNSEDQQIKAVSCVLVLQRIAVMFLKSKQQIIREQLQLKPKKQSSSLQQSLKSIK</sequence>
<gene>
    <name evidence="1" type="ORF">PACLA_8A025517</name>
</gene>
<dbReference type="EMBL" id="CACRXK020000444">
    <property type="protein sequence ID" value="CAB3981916.1"/>
    <property type="molecule type" value="Genomic_DNA"/>
</dbReference>
<name>A0A7D9DBV9_PARCT</name>
<dbReference type="Proteomes" id="UP001152795">
    <property type="component" value="Unassembled WGS sequence"/>
</dbReference>
<proteinExistence type="predicted"/>
<organism evidence="1 2">
    <name type="scientific">Paramuricea clavata</name>
    <name type="common">Red gorgonian</name>
    <name type="synonym">Violescent sea-whip</name>
    <dbReference type="NCBI Taxonomy" id="317549"/>
    <lineage>
        <taxon>Eukaryota</taxon>
        <taxon>Metazoa</taxon>
        <taxon>Cnidaria</taxon>
        <taxon>Anthozoa</taxon>
        <taxon>Octocorallia</taxon>
        <taxon>Malacalcyonacea</taxon>
        <taxon>Plexauridae</taxon>
        <taxon>Paramuricea</taxon>
    </lineage>
</organism>
<keyword evidence="2" id="KW-1185">Reference proteome</keyword>
<dbReference type="AlphaFoldDB" id="A0A7D9DBV9"/>
<comment type="caution">
    <text evidence="1">The sequence shown here is derived from an EMBL/GenBank/DDBJ whole genome shotgun (WGS) entry which is preliminary data.</text>
</comment>
<evidence type="ECO:0000313" key="2">
    <source>
        <dbReference type="Proteomes" id="UP001152795"/>
    </source>
</evidence>
<evidence type="ECO:0000313" key="1">
    <source>
        <dbReference type="EMBL" id="CAB3981916.1"/>
    </source>
</evidence>